<sequence>MKLNKVLALALSGVMAVSMLAGCSGNPGNGGQEGEEPPVADTTIASVLNDEQKDNEVKVNFTYSDSLEAALQKTLAVVGNDADPDTVDVDGYLANVLDVEDVYMNCLYGYDGQSSGTKNTDGKQTAVVVYRSNEGLTDKGVVEKMYDSKLKTEMAKLTSEWLDSTVNNAVKWSFSYTGEVAAVTGVEGTQNYTYVAVVVTCNTTHALAD</sequence>
<organism evidence="2 3">
    <name type="scientific">Candidatus Faecalibacterium faecigallinarum</name>
    <dbReference type="NCBI Taxonomy" id="2838577"/>
    <lineage>
        <taxon>Bacteria</taxon>
        <taxon>Bacillati</taxon>
        <taxon>Bacillota</taxon>
        <taxon>Clostridia</taxon>
        <taxon>Eubacteriales</taxon>
        <taxon>Oscillospiraceae</taxon>
        <taxon>Faecalibacterium</taxon>
    </lineage>
</organism>
<dbReference type="EMBL" id="DWWN01000051">
    <property type="protein sequence ID" value="HJC45997.1"/>
    <property type="molecule type" value="Genomic_DNA"/>
</dbReference>
<protein>
    <recommendedName>
        <fullName evidence="4">Lipoprotein</fullName>
    </recommendedName>
</protein>
<evidence type="ECO:0000313" key="3">
    <source>
        <dbReference type="Proteomes" id="UP000823906"/>
    </source>
</evidence>
<evidence type="ECO:0008006" key="4">
    <source>
        <dbReference type="Google" id="ProtNLM"/>
    </source>
</evidence>
<reference evidence="2" key="2">
    <citation type="submission" date="2021-04" db="EMBL/GenBank/DDBJ databases">
        <authorList>
            <person name="Gilroy R."/>
        </authorList>
    </citation>
    <scope>NUCLEOTIDE SEQUENCE</scope>
    <source>
        <strain evidence="2">ChiSjej5B23-2810</strain>
    </source>
</reference>
<comment type="caution">
    <text evidence="2">The sequence shown here is derived from an EMBL/GenBank/DDBJ whole genome shotgun (WGS) entry which is preliminary data.</text>
</comment>
<evidence type="ECO:0000313" key="2">
    <source>
        <dbReference type="EMBL" id="HJC45997.1"/>
    </source>
</evidence>
<proteinExistence type="predicted"/>
<feature type="chain" id="PRO_5039481601" description="Lipoprotein" evidence="1">
    <location>
        <begin position="22"/>
        <end position="209"/>
    </location>
</feature>
<feature type="signal peptide" evidence="1">
    <location>
        <begin position="1"/>
        <end position="21"/>
    </location>
</feature>
<name>A0A9D2P9L0_9FIRM</name>
<gene>
    <name evidence="2" type="ORF">H9703_07710</name>
</gene>
<dbReference type="AlphaFoldDB" id="A0A9D2P9L0"/>
<dbReference type="Proteomes" id="UP000823906">
    <property type="component" value="Unassembled WGS sequence"/>
</dbReference>
<dbReference type="PROSITE" id="PS51257">
    <property type="entry name" value="PROKAR_LIPOPROTEIN"/>
    <property type="match status" value="1"/>
</dbReference>
<evidence type="ECO:0000256" key="1">
    <source>
        <dbReference type="SAM" id="SignalP"/>
    </source>
</evidence>
<accession>A0A9D2P9L0</accession>
<reference evidence="2" key="1">
    <citation type="journal article" date="2021" name="PeerJ">
        <title>Extensive microbial diversity within the chicken gut microbiome revealed by metagenomics and culture.</title>
        <authorList>
            <person name="Gilroy R."/>
            <person name="Ravi A."/>
            <person name="Getino M."/>
            <person name="Pursley I."/>
            <person name="Horton D.L."/>
            <person name="Alikhan N.F."/>
            <person name="Baker D."/>
            <person name="Gharbi K."/>
            <person name="Hall N."/>
            <person name="Watson M."/>
            <person name="Adriaenssens E.M."/>
            <person name="Foster-Nyarko E."/>
            <person name="Jarju S."/>
            <person name="Secka A."/>
            <person name="Antonio M."/>
            <person name="Oren A."/>
            <person name="Chaudhuri R.R."/>
            <person name="La Ragione R."/>
            <person name="Hildebrand F."/>
            <person name="Pallen M.J."/>
        </authorList>
    </citation>
    <scope>NUCLEOTIDE SEQUENCE</scope>
    <source>
        <strain evidence="2">ChiSjej5B23-2810</strain>
    </source>
</reference>
<keyword evidence="1" id="KW-0732">Signal</keyword>